<evidence type="ECO:0000313" key="3">
    <source>
        <dbReference type="EMBL" id="AAZ44921.1"/>
    </source>
</evidence>
<protein>
    <submittedName>
        <fullName evidence="3">Glycosyl transferase, family 9</fullName>
    </submittedName>
</protein>
<dbReference type="HOGENOM" id="CLU_038371_3_1_4"/>
<evidence type="ECO:0000256" key="1">
    <source>
        <dbReference type="ARBA" id="ARBA00022676"/>
    </source>
</evidence>
<dbReference type="CAZy" id="GT9">
    <property type="family name" value="Glycosyltransferase Family 9"/>
</dbReference>
<dbReference type="PANTHER" id="PTHR30160">
    <property type="entry name" value="TETRAACYLDISACCHARIDE 4'-KINASE-RELATED"/>
    <property type="match status" value="1"/>
</dbReference>
<gene>
    <name evidence="3" type="ordered locus">Daro_0162</name>
</gene>
<dbReference type="Gene3D" id="3.40.50.2000">
    <property type="entry name" value="Glycogen Phosphorylase B"/>
    <property type="match status" value="2"/>
</dbReference>
<name>Q47JR0_DECAR</name>
<dbReference type="PANTHER" id="PTHR30160:SF1">
    <property type="entry name" value="LIPOPOLYSACCHARIDE 1,2-N-ACETYLGLUCOSAMINETRANSFERASE-RELATED"/>
    <property type="match status" value="1"/>
</dbReference>
<dbReference type="AlphaFoldDB" id="Q47JR0"/>
<keyword evidence="2 3" id="KW-0808">Transferase</keyword>
<dbReference type="STRING" id="159087.Daro_0162"/>
<reference evidence="3" key="1">
    <citation type="submission" date="2005-08" db="EMBL/GenBank/DDBJ databases">
        <title>Complete sequence of Dechloromonas aromatica RCB.</title>
        <authorList>
            <person name="Salinero K.K."/>
            <person name="Copeland A."/>
            <person name="Lucas S."/>
            <person name="Lapidus A."/>
            <person name="Barry K."/>
            <person name="Detter J.C."/>
            <person name="Glavina T."/>
            <person name="Hammon N."/>
            <person name="Israni S."/>
            <person name="Pitluck S."/>
            <person name="Di Bartolo G."/>
            <person name="Trong S."/>
            <person name="Schmutz J."/>
            <person name="Larimer F."/>
            <person name="Land M."/>
            <person name="Ivanova N."/>
            <person name="Richardson P."/>
        </authorList>
    </citation>
    <scope>NUCLEOTIDE SEQUENCE</scope>
    <source>
        <strain evidence="3">RCB</strain>
    </source>
</reference>
<dbReference type="CDD" id="cd03789">
    <property type="entry name" value="GT9_LPS_heptosyltransferase"/>
    <property type="match status" value="1"/>
</dbReference>
<dbReference type="EMBL" id="CP000089">
    <property type="protein sequence ID" value="AAZ44921.1"/>
    <property type="molecule type" value="Genomic_DNA"/>
</dbReference>
<evidence type="ECO:0000256" key="2">
    <source>
        <dbReference type="ARBA" id="ARBA00022679"/>
    </source>
</evidence>
<dbReference type="Pfam" id="PF01075">
    <property type="entry name" value="Glyco_transf_9"/>
    <property type="match status" value="1"/>
</dbReference>
<dbReference type="KEGG" id="dar:Daro_0162"/>
<dbReference type="InterPro" id="IPR051199">
    <property type="entry name" value="LPS_LOS_Heptosyltrfase"/>
</dbReference>
<sequence length="319" mass="34536">MNILVIRRDNIGDLVCTTPMLAALRRAMPDAWIGVLVNQYNVAVMRGNPDVDEVFAYRKAKHRGPGESKLAIWLETAGLLWKLRRKGIDVAIVASPGGDRYARLVGARRIIADKPGAPFHEVEAVGKLLAPLGIQPELGPLQLSPLPEVVSAMRPKLAELAGRKIWAIHLSAREKSRRWPAGKYIELIERLASPERGFALFWSPGAADHPAHPGDDEKAAQVLAACKDKGAVPVVTERLEELIAALSLCDGFVGADGGAMHLAAALNLKTAALFENSEAKRTRWYPWGARHVLLQPSTFAVADISVDAVEAAVRALEGD</sequence>
<keyword evidence="1" id="KW-0328">Glycosyltransferase</keyword>
<dbReference type="OrthoDB" id="9797795at2"/>
<proteinExistence type="predicted"/>
<dbReference type="GO" id="GO:0008713">
    <property type="term" value="F:ADP-heptose-lipopolysaccharide heptosyltransferase activity"/>
    <property type="evidence" value="ECO:0007669"/>
    <property type="project" value="TreeGrafter"/>
</dbReference>
<dbReference type="InterPro" id="IPR002201">
    <property type="entry name" value="Glyco_trans_9"/>
</dbReference>
<dbReference type="GO" id="GO:0009244">
    <property type="term" value="P:lipopolysaccharide core region biosynthetic process"/>
    <property type="evidence" value="ECO:0007669"/>
    <property type="project" value="TreeGrafter"/>
</dbReference>
<dbReference type="eggNOG" id="COG0859">
    <property type="taxonomic scope" value="Bacteria"/>
</dbReference>
<dbReference type="GO" id="GO:0005829">
    <property type="term" value="C:cytosol"/>
    <property type="evidence" value="ECO:0007669"/>
    <property type="project" value="TreeGrafter"/>
</dbReference>
<dbReference type="SUPFAM" id="SSF53756">
    <property type="entry name" value="UDP-Glycosyltransferase/glycogen phosphorylase"/>
    <property type="match status" value="1"/>
</dbReference>
<organism evidence="3">
    <name type="scientific">Dechloromonas aromatica (strain RCB)</name>
    <dbReference type="NCBI Taxonomy" id="159087"/>
    <lineage>
        <taxon>Bacteria</taxon>
        <taxon>Pseudomonadati</taxon>
        <taxon>Pseudomonadota</taxon>
        <taxon>Betaproteobacteria</taxon>
        <taxon>Rhodocyclales</taxon>
        <taxon>Azonexaceae</taxon>
        <taxon>Dechloromonas</taxon>
    </lineage>
</organism>
<accession>Q47JR0</accession>